<dbReference type="Gramene" id="CDO98289">
    <property type="protein sequence ID" value="CDO98289"/>
    <property type="gene ID" value="GSCOC_T00022335001"/>
</dbReference>
<dbReference type="NCBIfam" id="TIGR00756">
    <property type="entry name" value="PPR"/>
    <property type="match status" value="3"/>
</dbReference>
<organism evidence="3 4">
    <name type="scientific">Coffea canephora</name>
    <name type="common">Robusta coffee</name>
    <dbReference type="NCBI Taxonomy" id="49390"/>
    <lineage>
        <taxon>Eukaryota</taxon>
        <taxon>Viridiplantae</taxon>
        <taxon>Streptophyta</taxon>
        <taxon>Embryophyta</taxon>
        <taxon>Tracheophyta</taxon>
        <taxon>Spermatophyta</taxon>
        <taxon>Magnoliopsida</taxon>
        <taxon>eudicotyledons</taxon>
        <taxon>Gunneridae</taxon>
        <taxon>Pentapetalae</taxon>
        <taxon>asterids</taxon>
        <taxon>lamiids</taxon>
        <taxon>Gentianales</taxon>
        <taxon>Rubiaceae</taxon>
        <taxon>Ixoroideae</taxon>
        <taxon>Gardenieae complex</taxon>
        <taxon>Bertiereae - Coffeeae clade</taxon>
        <taxon>Coffeeae</taxon>
        <taxon>Coffea</taxon>
    </lineage>
</organism>
<dbReference type="PANTHER" id="PTHR47926:SF436">
    <property type="entry name" value="PENTATRICOPEPTIDE REPEAT-CONTAINING PROTEIN ELI1, CHLOROPLASTIC-LIKE ISOFORM X2"/>
    <property type="match status" value="1"/>
</dbReference>
<dbReference type="Pfam" id="PF01535">
    <property type="entry name" value="PPR"/>
    <property type="match status" value="4"/>
</dbReference>
<dbReference type="PhylomeDB" id="A0A068TQS8"/>
<dbReference type="InParanoid" id="A0A068TQS8"/>
<dbReference type="Pfam" id="PF13812">
    <property type="entry name" value="PPR_3"/>
    <property type="match status" value="1"/>
</dbReference>
<dbReference type="GO" id="GO:0009451">
    <property type="term" value="P:RNA modification"/>
    <property type="evidence" value="ECO:0007669"/>
    <property type="project" value="InterPro"/>
</dbReference>
<dbReference type="FunFam" id="1.25.40.10:FF:000184">
    <property type="entry name" value="Pentatricopeptide repeat-containing protein, chloroplastic"/>
    <property type="match status" value="1"/>
</dbReference>
<gene>
    <name evidence="3" type="ORF">GSCOC_T00022335001</name>
</gene>
<proteinExistence type="predicted"/>
<keyword evidence="1" id="KW-0677">Repeat</keyword>
<feature type="repeat" description="PPR" evidence="2">
    <location>
        <begin position="316"/>
        <end position="350"/>
    </location>
</feature>
<sequence length="532" mass="58550">MHKLSSKLIKTLKLDCKTIKQVHQVHAQAITTGLISFHPPTPFLAQILHAFTCLLATFSPSISTDPTFSSYVTALFNLIPDPSTFCYNTIIRAHTLLSSPETALALYAKMCQLSIPPDTHTLPFALKACARMNSFSLAKALHCQALKLGFIADLFVCNNLIHVYSTAGDVHNAYKLFDRSSYRDTVSYNAMIDGFVKAGDTVKARELFDQIPKKDAVSWGTLLAGYAKLDRSREAIDLFDQMLVLGVKPDNIGLVCALSACAQLGELEKGKRIHEYILQDRIQIDAYLVTGLVDLYAKCGCIETARELFESSREKNLYTWNAILVGFAMHGHGKLLFDYLTRMADAGIKPDGVTFLGVLVGCSHAGLTNEARRLFTEMEGVYGVPKELKHYGCMADLLGRAGLVEEAVEMIEKMPMGADVYVWGGLLGGCRMHGNTEVAEKAAQRVIAIKPEDGGVYSVLANVYANAERWDDLVRMRRLSDRTRVNKSAGCSLIQLNGVSHEFVAGDDAHPLAEEIHLVLNVLEQHKSEGVC</sequence>
<protein>
    <recommendedName>
        <fullName evidence="5">Pentacotripeptide-repeat region of PRORP domain-containing protein</fullName>
    </recommendedName>
</protein>
<evidence type="ECO:0000256" key="1">
    <source>
        <dbReference type="ARBA" id="ARBA00022737"/>
    </source>
</evidence>
<feature type="repeat" description="PPR" evidence="2">
    <location>
        <begin position="215"/>
        <end position="249"/>
    </location>
</feature>
<dbReference type="EMBL" id="HG739086">
    <property type="protein sequence ID" value="CDO98289.1"/>
    <property type="molecule type" value="Genomic_DNA"/>
</dbReference>
<reference evidence="4" key="1">
    <citation type="journal article" date="2014" name="Science">
        <title>The coffee genome provides insight into the convergent evolution of caffeine biosynthesis.</title>
        <authorList>
            <person name="Denoeud F."/>
            <person name="Carretero-Paulet L."/>
            <person name="Dereeper A."/>
            <person name="Droc G."/>
            <person name="Guyot R."/>
            <person name="Pietrella M."/>
            <person name="Zheng C."/>
            <person name="Alberti A."/>
            <person name="Anthony F."/>
            <person name="Aprea G."/>
            <person name="Aury J.M."/>
            <person name="Bento P."/>
            <person name="Bernard M."/>
            <person name="Bocs S."/>
            <person name="Campa C."/>
            <person name="Cenci A."/>
            <person name="Combes M.C."/>
            <person name="Crouzillat D."/>
            <person name="Da Silva C."/>
            <person name="Daddiego L."/>
            <person name="De Bellis F."/>
            <person name="Dussert S."/>
            <person name="Garsmeur O."/>
            <person name="Gayraud T."/>
            <person name="Guignon V."/>
            <person name="Jahn K."/>
            <person name="Jamilloux V."/>
            <person name="Joet T."/>
            <person name="Labadie K."/>
            <person name="Lan T."/>
            <person name="Leclercq J."/>
            <person name="Lepelley M."/>
            <person name="Leroy T."/>
            <person name="Li L.T."/>
            <person name="Librado P."/>
            <person name="Lopez L."/>
            <person name="Munoz A."/>
            <person name="Noel B."/>
            <person name="Pallavicini A."/>
            <person name="Perrotta G."/>
            <person name="Poncet V."/>
            <person name="Pot D."/>
            <person name="Priyono X."/>
            <person name="Rigoreau M."/>
            <person name="Rouard M."/>
            <person name="Rozas J."/>
            <person name="Tranchant-Dubreuil C."/>
            <person name="VanBuren R."/>
            <person name="Zhang Q."/>
            <person name="Andrade A.C."/>
            <person name="Argout X."/>
            <person name="Bertrand B."/>
            <person name="de Kochko A."/>
            <person name="Graziosi G."/>
            <person name="Henry R.J."/>
            <person name="Jayarama X."/>
            <person name="Ming R."/>
            <person name="Nagai C."/>
            <person name="Rounsley S."/>
            <person name="Sankoff D."/>
            <person name="Giuliano G."/>
            <person name="Albert V.A."/>
            <person name="Wincker P."/>
            <person name="Lashermes P."/>
        </authorList>
    </citation>
    <scope>NUCLEOTIDE SEQUENCE [LARGE SCALE GENOMIC DNA]</scope>
    <source>
        <strain evidence="4">cv. DH200-94</strain>
    </source>
</reference>
<dbReference type="PROSITE" id="PS51375">
    <property type="entry name" value="PPR"/>
    <property type="match status" value="4"/>
</dbReference>
<dbReference type="InterPro" id="IPR046848">
    <property type="entry name" value="E_motif"/>
</dbReference>
<evidence type="ECO:0000313" key="3">
    <source>
        <dbReference type="EMBL" id="CDO98289.1"/>
    </source>
</evidence>
<dbReference type="FunFam" id="1.25.40.10:FF:000348">
    <property type="entry name" value="Pentatricopeptide repeat-containing protein chloroplastic"/>
    <property type="match status" value="1"/>
</dbReference>
<evidence type="ECO:0000256" key="2">
    <source>
        <dbReference type="PROSITE-ProRule" id="PRU00708"/>
    </source>
</evidence>
<dbReference type="Pfam" id="PF20431">
    <property type="entry name" value="E_motif"/>
    <property type="match status" value="1"/>
</dbReference>
<dbReference type="OrthoDB" id="185373at2759"/>
<name>A0A068TQS8_COFCA</name>
<dbReference type="Gene3D" id="1.25.40.10">
    <property type="entry name" value="Tetratricopeptide repeat domain"/>
    <property type="match status" value="3"/>
</dbReference>
<dbReference type="PANTHER" id="PTHR47926">
    <property type="entry name" value="PENTATRICOPEPTIDE REPEAT-CONTAINING PROTEIN"/>
    <property type="match status" value="1"/>
</dbReference>
<dbReference type="AlphaFoldDB" id="A0A068TQS8"/>
<dbReference type="Proteomes" id="UP000295252">
    <property type="component" value="Chromosome VI"/>
</dbReference>
<evidence type="ECO:0000313" key="4">
    <source>
        <dbReference type="Proteomes" id="UP000295252"/>
    </source>
</evidence>
<dbReference type="Pfam" id="PF13041">
    <property type="entry name" value="PPR_2"/>
    <property type="match status" value="1"/>
</dbReference>
<dbReference type="InterPro" id="IPR046960">
    <property type="entry name" value="PPR_At4g14850-like_plant"/>
</dbReference>
<accession>A0A068TQS8</accession>
<dbReference type="SUPFAM" id="SSF48452">
    <property type="entry name" value="TPR-like"/>
    <property type="match status" value="1"/>
</dbReference>
<keyword evidence="4" id="KW-1185">Reference proteome</keyword>
<feature type="repeat" description="PPR" evidence="2">
    <location>
        <begin position="83"/>
        <end position="117"/>
    </location>
</feature>
<dbReference type="InterPro" id="IPR002885">
    <property type="entry name" value="PPR_rpt"/>
</dbReference>
<feature type="repeat" description="PPR" evidence="2">
    <location>
        <begin position="184"/>
        <end position="214"/>
    </location>
</feature>
<dbReference type="FunCoup" id="A0A068TQS8">
    <property type="interactions" value="174"/>
</dbReference>
<dbReference type="GO" id="GO:0003723">
    <property type="term" value="F:RNA binding"/>
    <property type="evidence" value="ECO:0007669"/>
    <property type="project" value="InterPro"/>
</dbReference>
<evidence type="ECO:0008006" key="5">
    <source>
        <dbReference type="Google" id="ProtNLM"/>
    </source>
</evidence>
<dbReference type="InterPro" id="IPR011990">
    <property type="entry name" value="TPR-like_helical_dom_sf"/>
</dbReference>
<dbReference type="SUPFAM" id="SSF81901">
    <property type="entry name" value="HCP-like"/>
    <property type="match status" value="1"/>
</dbReference>
<dbReference type="OMA" id="MIEAMPM"/>